<dbReference type="EMBL" id="QJKK01000003">
    <property type="protein sequence ID" value="RAL25806.1"/>
    <property type="molecule type" value="Genomic_DNA"/>
</dbReference>
<proteinExistence type="inferred from homology"/>
<reference evidence="10 11" key="2">
    <citation type="submission" date="2018-06" db="EMBL/GenBank/DDBJ databases">
        <authorList>
            <person name="Zhirakovskaya E."/>
        </authorList>
    </citation>
    <scope>NUCLEOTIDE SEQUENCE [LARGE SCALE GENOMIC DNA]</scope>
    <source>
        <strain evidence="10 11">FBKL4.011</strain>
    </source>
</reference>
<dbReference type="InterPro" id="IPR046373">
    <property type="entry name" value="Acyl-CoA_Oxase/DH_mid-dom_sf"/>
</dbReference>
<dbReference type="Gene3D" id="2.40.110.10">
    <property type="entry name" value="Butyryl-CoA Dehydrogenase, subunit A, domain 2"/>
    <property type="match status" value="1"/>
</dbReference>
<evidence type="ECO:0000256" key="6">
    <source>
        <dbReference type="RuleBase" id="RU362125"/>
    </source>
</evidence>
<accession>A0A364K677</accession>
<keyword evidence="11" id="KW-1185">Reference proteome</keyword>
<comment type="caution">
    <text evidence="10">The sequence shown here is derived from an EMBL/GenBank/DDBJ whole genome shotgun (WGS) entry which is preliminary data.</text>
</comment>
<dbReference type="Pfam" id="PF02771">
    <property type="entry name" value="Acyl-CoA_dh_N"/>
    <property type="match status" value="1"/>
</dbReference>
<keyword evidence="3 6" id="KW-0285">Flavoprotein</keyword>
<dbReference type="PANTHER" id="PTHR43884:SF25">
    <property type="entry name" value="ACYL-COA DEHYDROGENASE YDBM-RELATED"/>
    <property type="match status" value="1"/>
</dbReference>
<evidence type="ECO:0000313" key="11">
    <source>
        <dbReference type="Proteomes" id="UP000251213"/>
    </source>
</evidence>
<dbReference type="PANTHER" id="PTHR43884">
    <property type="entry name" value="ACYL-COA DEHYDROGENASE"/>
    <property type="match status" value="1"/>
</dbReference>
<protein>
    <submittedName>
        <fullName evidence="10">Acyl-CoA dehydrogenase</fullName>
    </submittedName>
</protein>
<comment type="cofactor">
    <cofactor evidence="1 6">
        <name>FAD</name>
        <dbReference type="ChEBI" id="CHEBI:57692"/>
    </cofactor>
</comment>
<dbReference type="CDD" id="cd00567">
    <property type="entry name" value="ACAD"/>
    <property type="match status" value="1"/>
</dbReference>
<feature type="domain" description="Acyl-CoA dehydrogenase/oxidase C-terminal" evidence="7">
    <location>
        <begin position="243"/>
        <end position="360"/>
    </location>
</feature>
<evidence type="ECO:0000256" key="5">
    <source>
        <dbReference type="ARBA" id="ARBA00023002"/>
    </source>
</evidence>
<dbReference type="Gene3D" id="1.10.540.10">
    <property type="entry name" value="Acyl-CoA dehydrogenase/oxidase, N-terminal domain"/>
    <property type="match status" value="1"/>
</dbReference>
<dbReference type="InterPro" id="IPR036250">
    <property type="entry name" value="AcylCo_DH-like_C"/>
</dbReference>
<dbReference type="Proteomes" id="UP000251213">
    <property type="component" value="Unassembled WGS sequence"/>
</dbReference>
<evidence type="ECO:0000256" key="2">
    <source>
        <dbReference type="ARBA" id="ARBA00009347"/>
    </source>
</evidence>
<name>A0A364K677_9BACL</name>
<dbReference type="Pfam" id="PF00441">
    <property type="entry name" value="Acyl-CoA_dh_1"/>
    <property type="match status" value="1"/>
</dbReference>
<evidence type="ECO:0000256" key="4">
    <source>
        <dbReference type="ARBA" id="ARBA00022827"/>
    </source>
</evidence>
<dbReference type="SUPFAM" id="SSF47203">
    <property type="entry name" value="Acyl-CoA dehydrogenase C-terminal domain-like"/>
    <property type="match status" value="1"/>
</dbReference>
<sequence>MNNDLGNATALLEKARALSERFAQRAAEVDEKADFPEKNFKDLKEAGFLELTIPKEFGGHEITLSELVRVIEYLGEGDASTALSLGWHLSILMEQATLRQWPQDQFADICHEIITQKKLINRIATEPTTGSPSRGGNPQTIAQRTMKGWEITGYKTFASMSKALDFLLVTATIKETGEVAEFLIRKGLPGVFYEETWNTLGMRGTISHDIRLKNVVLPEESLLRIMPEKQKRSYGRGWMLHIPACYLGVAKAARRFAVQFAKDYSPYGISGSIQQFPHIQRFIGEMEVEYFTAQTLLYSMAERWDHDPQQRLHLAPELAATKLVVTNTACHIVDLAMRIVGGHSLYRRFPLERYYRDVRGGLHNPPMDDMTIQMLAQRAFEQRDK</sequence>
<organism evidence="10 11">
    <name type="scientific">Thermoflavimicrobium daqui</name>
    <dbReference type="NCBI Taxonomy" id="2137476"/>
    <lineage>
        <taxon>Bacteria</taxon>
        <taxon>Bacillati</taxon>
        <taxon>Bacillota</taxon>
        <taxon>Bacilli</taxon>
        <taxon>Bacillales</taxon>
        <taxon>Thermoactinomycetaceae</taxon>
        <taxon>Thermoflavimicrobium</taxon>
    </lineage>
</organism>
<dbReference type="GO" id="GO:0050660">
    <property type="term" value="F:flavin adenine dinucleotide binding"/>
    <property type="evidence" value="ECO:0007669"/>
    <property type="project" value="InterPro"/>
</dbReference>
<evidence type="ECO:0000259" key="7">
    <source>
        <dbReference type="Pfam" id="PF00441"/>
    </source>
</evidence>
<evidence type="ECO:0000256" key="1">
    <source>
        <dbReference type="ARBA" id="ARBA00001974"/>
    </source>
</evidence>
<dbReference type="SUPFAM" id="SSF56645">
    <property type="entry name" value="Acyl-CoA dehydrogenase NM domain-like"/>
    <property type="match status" value="1"/>
</dbReference>
<dbReference type="InterPro" id="IPR009100">
    <property type="entry name" value="AcylCoA_DH/oxidase_NM_dom_sf"/>
</dbReference>
<reference evidence="10 11" key="1">
    <citation type="submission" date="2018-06" db="EMBL/GenBank/DDBJ databases">
        <title>Thermoflavimicrobium daqus sp. nov., a thermophilic microbe isolated from Moutai-flavour Daqu.</title>
        <authorList>
            <person name="Wang X."/>
            <person name="Zhou H."/>
        </authorList>
    </citation>
    <scope>NUCLEOTIDE SEQUENCE [LARGE SCALE GENOMIC DNA]</scope>
    <source>
        <strain evidence="10 11">FBKL4.011</strain>
    </source>
</reference>
<evidence type="ECO:0000259" key="8">
    <source>
        <dbReference type="Pfam" id="PF02770"/>
    </source>
</evidence>
<dbReference type="RefSeq" id="WP_113658420.1">
    <property type="nucleotide sequence ID" value="NZ_KZ845665.1"/>
</dbReference>
<feature type="domain" description="Acyl-CoA dehydrogenase/oxidase N-terminal" evidence="9">
    <location>
        <begin position="10"/>
        <end position="94"/>
    </location>
</feature>
<keyword evidence="5 6" id="KW-0560">Oxidoreductase</keyword>
<gene>
    <name evidence="10" type="ORF">DL897_06945</name>
</gene>
<evidence type="ECO:0000256" key="3">
    <source>
        <dbReference type="ARBA" id="ARBA00022630"/>
    </source>
</evidence>
<evidence type="ECO:0000259" key="9">
    <source>
        <dbReference type="Pfam" id="PF02771"/>
    </source>
</evidence>
<dbReference type="InterPro" id="IPR006091">
    <property type="entry name" value="Acyl-CoA_Oxase/DH_mid-dom"/>
</dbReference>
<dbReference type="Gene3D" id="1.20.140.10">
    <property type="entry name" value="Butyryl-CoA Dehydrogenase, subunit A, domain 3"/>
    <property type="match status" value="1"/>
</dbReference>
<comment type="similarity">
    <text evidence="2 6">Belongs to the acyl-CoA dehydrogenase family.</text>
</comment>
<dbReference type="AlphaFoldDB" id="A0A364K677"/>
<dbReference type="InterPro" id="IPR037069">
    <property type="entry name" value="AcylCoA_DH/ox_N_sf"/>
</dbReference>
<dbReference type="InterPro" id="IPR013786">
    <property type="entry name" value="AcylCoA_DH/ox_N"/>
</dbReference>
<feature type="domain" description="Acyl-CoA oxidase/dehydrogenase middle" evidence="8">
    <location>
        <begin position="124"/>
        <end position="215"/>
    </location>
</feature>
<keyword evidence="4 6" id="KW-0274">FAD</keyword>
<dbReference type="GO" id="GO:0003995">
    <property type="term" value="F:acyl-CoA dehydrogenase activity"/>
    <property type="evidence" value="ECO:0007669"/>
    <property type="project" value="TreeGrafter"/>
</dbReference>
<dbReference type="Pfam" id="PF02770">
    <property type="entry name" value="Acyl-CoA_dh_M"/>
    <property type="match status" value="1"/>
</dbReference>
<dbReference type="PIRSF" id="PIRSF016578">
    <property type="entry name" value="HsaA"/>
    <property type="match status" value="1"/>
</dbReference>
<dbReference type="OrthoDB" id="9785203at2"/>
<evidence type="ECO:0000313" key="10">
    <source>
        <dbReference type="EMBL" id="RAL25806.1"/>
    </source>
</evidence>
<dbReference type="InterPro" id="IPR009075">
    <property type="entry name" value="AcylCo_DH/oxidase_C"/>
</dbReference>